<evidence type="ECO:0000259" key="6">
    <source>
        <dbReference type="Pfam" id="PF01370"/>
    </source>
</evidence>
<evidence type="ECO:0000313" key="8">
    <source>
        <dbReference type="Proteomes" id="UP000444185"/>
    </source>
</evidence>
<reference evidence="7 8" key="1">
    <citation type="submission" date="2019-12" db="EMBL/GenBank/DDBJ databases">
        <title>Genomic-based taxomic classification of the family Erythrobacteraceae.</title>
        <authorList>
            <person name="Xu L."/>
        </authorList>
    </citation>
    <scope>NUCLEOTIDE SEQUENCE [LARGE SCALE GENOMIC DNA]</scope>
    <source>
        <strain evidence="7 8">DSM 16225</strain>
    </source>
</reference>
<evidence type="ECO:0000256" key="3">
    <source>
        <dbReference type="ARBA" id="ARBA00023002"/>
    </source>
</evidence>
<feature type="binding site" evidence="5">
    <location>
        <position position="192"/>
    </location>
    <ligand>
        <name>substrate</name>
    </ligand>
</feature>
<dbReference type="PANTHER" id="PTHR43238:SF1">
    <property type="entry name" value="GDP-L-FUCOSE SYNTHASE"/>
    <property type="match status" value="1"/>
</dbReference>
<feature type="site" description="Important for catalytic activity" evidence="5">
    <location>
        <position position="114"/>
    </location>
</feature>
<evidence type="ECO:0000256" key="2">
    <source>
        <dbReference type="ARBA" id="ARBA00022857"/>
    </source>
</evidence>
<proteinExistence type="inferred from homology"/>
<dbReference type="GO" id="GO:0042351">
    <property type="term" value="P:'de novo' GDP-L-fucose biosynthetic process"/>
    <property type="evidence" value="ECO:0007669"/>
    <property type="project" value="UniProtKB-UniRule"/>
</dbReference>
<dbReference type="InterPro" id="IPR001509">
    <property type="entry name" value="Epimerase_deHydtase"/>
</dbReference>
<accession>A0A844XYK4</accession>
<dbReference type="Gene3D" id="3.90.25.10">
    <property type="entry name" value="UDP-galactose 4-epimerase, domain 1"/>
    <property type="match status" value="1"/>
</dbReference>
<feature type="site" description="Important for catalytic activity" evidence="5">
    <location>
        <position position="112"/>
    </location>
</feature>
<dbReference type="SUPFAM" id="SSF51735">
    <property type="entry name" value="NAD(P)-binding Rossmann-fold domains"/>
    <property type="match status" value="1"/>
</dbReference>
<feature type="binding site" evidence="5">
    <location>
        <begin position="168"/>
        <end position="171"/>
    </location>
    <ligand>
        <name>NADP(+)</name>
        <dbReference type="ChEBI" id="CHEBI:58349"/>
    </ligand>
</feature>
<keyword evidence="3 5" id="KW-0560">Oxidoreductase</keyword>
<dbReference type="AlphaFoldDB" id="A0A844XYK4"/>
<name>A0A844XYK4_9SPHN</name>
<dbReference type="RefSeq" id="WP_160607225.1">
    <property type="nucleotide sequence ID" value="NZ_WTYF01000004.1"/>
</dbReference>
<dbReference type="InterPro" id="IPR036291">
    <property type="entry name" value="NAD(P)-bd_dom_sf"/>
</dbReference>
<comment type="similarity">
    <text evidence="1 5">Belongs to the NAD(P)-dependent epimerase/dehydratase family. Fucose synthase subfamily.</text>
</comment>
<evidence type="ECO:0000256" key="5">
    <source>
        <dbReference type="HAMAP-Rule" id="MF_00956"/>
    </source>
</evidence>
<evidence type="ECO:0000256" key="1">
    <source>
        <dbReference type="ARBA" id="ARBA00005959"/>
    </source>
</evidence>
<feature type="binding site" evidence="5">
    <location>
        <position position="184"/>
    </location>
    <ligand>
        <name>NADP(+)</name>
        <dbReference type="ChEBI" id="CHEBI:58349"/>
    </ligand>
</feature>
<dbReference type="GO" id="GO:0050577">
    <property type="term" value="F:GDP-L-fucose synthase activity"/>
    <property type="evidence" value="ECO:0007669"/>
    <property type="project" value="UniProtKB-UniRule"/>
</dbReference>
<dbReference type="InterPro" id="IPR028614">
    <property type="entry name" value="GDP_fucose/colitose_synth"/>
</dbReference>
<keyword evidence="4 5" id="KW-0413">Isomerase</keyword>
<feature type="binding site" evidence="5">
    <location>
        <position position="214"/>
    </location>
    <ligand>
        <name>substrate</name>
    </ligand>
</feature>
<dbReference type="OrthoDB" id="9811425at2"/>
<comment type="caution">
    <text evidence="7">The sequence shown here is derived from an EMBL/GenBank/DDBJ whole genome shotgun (WGS) entry which is preliminary data.</text>
</comment>
<dbReference type="Gene3D" id="3.40.50.720">
    <property type="entry name" value="NAD(P)-binding Rossmann-like Domain"/>
    <property type="match status" value="1"/>
</dbReference>
<feature type="binding site" evidence="5">
    <location>
        <begin position="110"/>
        <end position="113"/>
    </location>
    <ligand>
        <name>NADP(+)</name>
        <dbReference type="ChEBI" id="CHEBI:58349"/>
    </ligand>
</feature>
<comment type="caution">
    <text evidence="5">Lacks conserved residue(s) required for the propagation of feature annotation.</text>
</comment>
<keyword evidence="8" id="KW-1185">Reference proteome</keyword>
<feature type="binding site" evidence="5">
    <location>
        <position position="274"/>
    </location>
    <ligand>
        <name>substrate</name>
    </ligand>
</feature>
<dbReference type="HAMAP" id="MF_00956">
    <property type="entry name" value="GDP_fucose_synth"/>
    <property type="match status" value="1"/>
</dbReference>
<dbReference type="EC" id="1.1.1.271" evidence="5"/>
<dbReference type="Proteomes" id="UP000444185">
    <property type="component" value="Unassembled WGS sequence"/>
</dbReference>
<comment type="pathway">
    <text evidence="5">Nucleotide-sugar biosynthesis; GDP-L-fucose biosynthesis via de novo pathway; GDP-L-fucose from GDP-alpha-D-mannose: step 2/2.</text>
</comment>
<dbReference type="EMBL" id="WTYF01000004">
    <property type="protein sequence ID" value="MXO50646.1"/>
    <property type="molecule type" value="Genomic_DNA"/>
</dbReference>
<dbReference type="CDD" id="cd05239">
    <property type="entry name" value="GDP_FS_SDR_e"/>
    <property type="match status" value="1"/>
</dbReference>
<comment type="catalytic activity">
    <reaction evidence="5">
        <text>GDP-beta-L-fucose + NADP(+) = GDP-4-dehydro-alpha-D-rhamnose + NADPH + H(+)</text>
        <dbReference type="Rhea" id="RHEA:18885"/>
        <dbReference type="ChEBI" id="CHEBI:15378"/>
        <dbReference type="ChEBI" id="CHEBI:57273"/>
        <dbReference type="ChEBI" id="CHEBI:57783"/>
        <dbReference type="ChEBI" id="CHEBI:57964"/>
        <dbReference type="ChEBI" id="CHEBI:58349"/>
        <dbReference type="EC" id="1.1.1.271"/>
    </reaction>
</comment>
<feature type="binding site" evidence="5">
    <location>
        <position position="145"/>
    </location>
    <ligand>
        <name>NADP(+)</name>
        <dbReference type="ChEBI" id="CHEBI:58349"/>
    </ligand>
</feature>
<evidence type="ECO:0000256" key="4">
    <source>
        <dbReference type="ARBA" id="ARBA00023235"/>
    </source>
</evidence>
<protein>
    <recommendedName>
        <fullName evidence="5">GDP-L-fucose synthase</fullName>
        <ecNumber evidence="5">1.1.1.271</ecNumber>
    </recommendedName>
    <alternativeName>
        <fullName evidence="5">GDP-4-keto-6-deoxy-D-mannose-3,5-epimerase-4-reductase</fullName>
    </alternativeName>
</protein>
<sequence length="312" mass="34112">MNSLPYPLEGKRVYVSGHLGMVGSAIVRRLEGENCEVVVADRSVDLREQAQVRDFFYESRPEVVIVAAGKVGGILANSAYPAQFLYDNLMIAANTVQAAREAATEKLLYLGSSCIYPREAEQPISEESLLSGPLEPTNQWYALAKIAGVKLCQGYRREYGCDFINAMPTNLYGPGDNYDPQTSHVLPALIGKAHKAKTSEADFLEVLGSGKPKREFLHVDDLADACVYLLRHYSGAEPVNIGSGHELSIAELANLVCTIVGFRGQLRFDPTMPDGTPRKRLDTSRLDELGWTASIPLDRGIADTYAGVKSEL</sequence>
<dbReference type="GO" id="GO:0016853">
    <property type="term" value="F:isomerase activity"/>
    <property type="evidence" value="ECO:0007669"/>
    <property type="project" value="UniProtKB-KW"/>
</dbReference>
<dbReference type="Pfam" id="PF01370">
    <property type="entry name" value="Epimerase"/>
    <property type="match status" value="1"/>
</dbReference>
<dbReference type="UniPathway" id="UPA00128">
    <property type="reaction ID" value="UER00191"/>
</dbReference>
<evidence type="ECO:0000313" key="7">
    <source>
        <dbReference type="EMBL" id="MXO50646.1"/>
    </source>
</evidence>
<organism evidence="7 8">
    <name type="scientific">Qipengyuania gaetbuli</name>
    <dbReference type="NCBI Taxonomy" id="266952"/>
    <lineage>
        <taxon>Bacteria</taxon>
        <taxon>Pseudomonadati</taxon>
        <taxon>Pseudomonadota</taxon>
        <taxon>Alphaproteobacteria</taxon>
        <taxon>Sphingomonadales</taxon>
        <taxon>Erythrobacteraceae</taxon>
        <taxon>Qipengyuania</taxon>
    </lineage>
</organism>
<dbReference type="PANTHER" id="PTHR43238">
    <property type="entry name" value="GDP-L-FUCOSE SYNTHASE"/>
    <property type="match status" value="1"/>
</dbReference>
<keyword evidence="5" id="KW-0511">Multifunctional enzyme</keyword>
<dbReference type="GO" id="GO:0070401">
    <property type="term" value="F:NADP+ binding"/>
    <property type="evidence" value="ECO:0007669"/>
    <property type="project" value="UniProtKB-UniRule"/>
</dbReference>
<keyword evidence="2 5" id="KW-0521">NADP</keyword>
<feature type="binding site" evidence="5">
    <location>
        <begin position="17"/>
        <end position="23"/>
    </location>
    <ligand>
        <name>NADP(+)</name>
        <dbReference type="ChEBI" id="CHEBI:58349"/>
    </ligand>
</feature>
<feature type="active site" description="Proton donor/acceptor" evidence="5">
    <location>
        <position position="141"/>
    </location>
</feature>
<gene>
    <name evidence="5" type="primary">fcl</name>
    <name evidence="7" type="ORF">GRI42_04930</name>
</gene>
<comment type="function">
    <text evidence="5">Catalyzes the two-step NADP-dependent conversion of GDP-4-dehydro-6-deoxy-D-mannose to GDP-fucose, involving an epimerase and a reductase reaction.</text>
</comment>
<feature type="domain" description="NAD-dependent epimerase/dehydratase" evidence="6">
    <location>
        <begin position="13"/>
        <end position="242"/>
    </location>
</feature>